<name>A0A4C1SGF2_EUMVA</name>
<keyword evidence="3" id="KW-1185">Reference proteome</keyword>
<protein>
    <submittedName>
        <fullName evidence="2">Uncharacterized protein</fullName>
    </submittedName>
</protein>
<sequence>MRSSKSSGILMKSGKLSLEGLAVSNAVSGSRVALVAEEDGRCCCGTGMTLGGLGGALLQAAKLTRYWLCQPTDGLTGKGEEEEGACAAVGSEGLYPRDHAPAHPPHADHDHDDRGYMEGNRYVAHRHLPGLNHSNSSCSSASNASGTGAPLGCGDPPPPLYIAAPPDGFGLAVHNTNRRGTDVSIIGATGITQKEPNLPQKRGKLSRGYVTPKIIRHARYAPCRQGPTASAI</sequence>
<feature type="region of interest" description="Disordered" evidence="1">
    <location>
        <begin position="133"/>
        <end position="152"/>
    </location>
</feature>
<comment type="caution">
    <text evidence="2">The sequence shown here is derived from an EMBL/GenBank/DDBJ whole genome shotgun (WGS) entry which is preliminary data.</text>
</comment>
<reference evidence="2 3" key="1">
    <citation type="journal article" date="2019" name="Commun. Biol.">
        <title>The bagworm genome reveals a unique fibroin gene that provides high tensile strength.</title>
        <authorList>
            <person name="Kono N."/>
            <person name="Nakamura H."/>
            <person name="Ohtoshi R."/>
            <person name="Tomita M."/>
            <person name="Numata K."/>
            <person name="Arakawa K."/>
        </authorList>
    </citation>
    <scope>NUCLEOTIDE SEQUENCE [LARGE SCALE GENOMIC DNA]</scope>
</reference>
<evidence type="ECO:0000313" key="3">
    <source>
        <dbReference type="Proteomes" id="UP000299102"/>
    </source>
</evidence>
<evidence type="ECO:0000313" key="2">
    <source>
        <dbReference type="EMBL" id="GBP00248.1"/>
    </source>
</evidence>
<evidence type="ECO:0000256" key="1">
    <source>
        <dbReference type="SAM" id="MobiDB-lite"/>
    </source>
</evidence>
<proteinExistence type="predicted"/>
<dbReference type="AlphaFoldDB" id="A0A4C1SGF2"/>
<feature type="compositionally biased region" description="Low complexity" evidence="1">
    <location>
        <begin position="134"/>
        <end position="145"/>
    </location>
</feature>
<dbReference type="Proteomes" id="UP000299102">
    <property type="component" value="Unassembled WGS sequence"/>
</dbReference>
<organism evidence="2 3">
    <name type="scientific">Eumeta variegata</name>
    <name type="common">Bagworm moth</name>
    <name type="synonym">Eumeta japonica</name>
    <dbReference type="NCBI Taxonomy" id="151549"/>
    <lineage>
        <taxon>Eukaryota</taxon>
        <taxon>Metazoa</taxon>
        <taxon>Ecdysozoa</taxon>
        <taxon>Arthropoda</taxon>
        <taxon>Hexapoda</taxon>
        <taxon>Insecta</taxon>
        <taxon>Pterygota</taxon>
        <taxon>Neoptera</taxon>
        <taxon>Endopterygota</taxon>
        <taxon>Lepidoptera</taxon>
        <taxon>Glossata</taxon>
        <taxon>Ditrysia</taxon>
        <taxon>Tineoidea</taxon>
        <taxon>Psychidae</taxon>
        <taxon>Oiketicinae</taxon>
        <taxon>Eumeta</taxon>
    </lineage>
</organism>
<gene>
    <name evidence="2" type="ORF">EVAR_863_1</name>
</gene>
<feature type="compositionally biased region" description="Basic and acidic residues" evidence="1">
    <location>
        <begin position="95"/>
        <end position="116"/>
    </location>
</feature>
<feature type="region of interest" description="Disordered" evidence="1">
    <location>
        <begin position="93"/>
        <end position="116"/>
    </location>
</feature>
<dbReference type="EMBL" id="BGZK01000005">
    <property type="protein sequence ID" value="GBP00248.1"/>
    <property type="molecule type" value="Genomic_DNA"/>
</dbReference>
<accession>A0A4C1SGF2</accession>